<gene>
    <name evidence="10" type="ORF">BaRGS_00013652</name>
</gene>
<dbReference type="PANTHER" id="PTHR34093">
    <property type="entry name" value="CHLORIDE CHANNEL CLIC-LIKE PROTEIN 1"/>
    <property type="match status" value="1"/>
</dbReference>
<dbReference type="Proteomes" id="UP001519460">
    <property type="component" value="Unassembled WGS sequence"/>
</dbReference>
<comment type="similarity">
    <text evidence="2">Belongs to the chloride channel MCLC family.</text>
</comment>
<dbReference type="EMBL" id="JACVVK020000078">
    <property type="protein sequence ID" value="KAK7495012.1"/>
    <property type="molecule type" value="Genomic_DNA"/>
</dbReference>
<evidence type="ECO:0000256" key="9">
    <source>
        <dbReference type="SAM" id="SignalP"/>
    </source>
</evidence>
<sequence length="618" mass="68166">MKCFVQVAVLYLIIGDSFTPYTVNGDDHDDIDPFDMENFDQISMKMKKKTDTEMESTSEGTKLHALGQEAKFSDSGGEEQVSSPREMDTTVPPSYKSDDVVRLSPKDKGHSCPAQFRFQHFVSRLLLFVKSEVQQTDEHTATDICLRLSLSPSDLEVLESFKRDSSGHGILDRTHDVLTEAVHGAHAIGADDPSVHILWLEEKFGLSIEKAVQVAMLLVLFVVLLLLLMKLTLGRRLFKQLLFIGFFFSVLTTWYRLYKGEVAKQHEAMMKDLPSGCATLPEGQFSIAGFFNYYFSFQKDACIEYYEHMVVDPIVKVSIMEALAVAVVQTLLKPMRTVGTELSEFMRALVRDLPVQWQFFTVTIVFAFVFLAMFLSCGYRVRIPFLLAIEPTHRDKTKEVMELRQQVLTMQSKIESIGATATVQSAILEPGCDTGRRATLPEQPARLTQGSQDSQVNLRYHGSSVQYVRSSNHDVHLPSDSAISYMDKEMASLLKGSVNDGSPLRTSKATACGHAAEVNVERIGDGVINGPDSGVENALTLTKKKINGVGKGDEVGEDENKKQSLIGACAAEVIGGRTGDGVSNQQDSGAENAPPFSKDKISGVGKGDDVGEDEKSKV</sequence>
<evidence type="ECO:0000256" key="6">
    <source>
        <dbReference type="ARBA" id="ARBA00023136"/>
    </source>
</evidence>
<keyword evidence="4 8" id="KW-0812">Transmembrane</keyword>
<keyword evidence="5 8" id="KW-1133">Transmembrane helix</keyword>
<keyword evidence="9" id="KW-0732">Signal</keyword>
<feature type="region of interest" description="Disordered" evidence="7">
    <location>
        <begin position="49"/>
        <end position="106"/>
    </location>
</feature>
<feature type="transmembrane region" description="Helical" evidence="8">
    <location>
        <begin position="211"/>
        <end position="229"/>
    </location>
</feature>
<feature type="transmembrane region" description="Helical" evidence="8">
    <location>
        <begin position="241"/>
        <end position="258"/>
    </location>
</feature>
<reference evidence="10 11" key="1">
    <citation type="journal article" date="2023" name="Sci. Data">
        <title>Genome assembly of the Korean intertidal mud-creeper Batillaria attramentaria.</title>
        <authorList>
            <person name="Patra A.K."/>
            <person name="Ho P.T."/>
            <person name="Jun S."/>
            <person name="Lee S.J."/>
            <person name="Kim Y."/>
            <person name="Won Y.J."/>
        </authorList>
    </citation>
    <scope>NUCLEOTIDE SEQUENCE [LARGE SCALE GENOMIC DNA]</scope>
    <source>
        <strain evidence="10">Wonlab-2016</strain>
    </source>
</reference>
<feature type="compositionally biased region" description="Basic and acidic residues" evidence="7">
    <location>
        <begin position="597"/>
        <end position="618"/>
    </location>
</feature>
<accession>A0ABD0L764</accession>
<comment type="caution">
    <text evidence="10">The sequence shown here is derived from an EMBL/GenBank/DDBJ whole genome shotgun (WGS) entry which is preliminary data.</text>
</comment>
<evidence type="ECO:0000256" key="1">
    <source>
        <dbReference type="ARBA" id="ARBA00004141"/>
    </source>
</evidence>
<evidence type="ECO:0000256" key="4">
    <source>
        <dbReference type="ARBA" id="ARBA00022692"/>
    </source>
</evidence>
<evidence type="ECO:0000256" key="2">
    <source>
        <dbReference type="ARBA" id="ARBA00005944"/>
    </source>
</evidence>
<evidence type="ECO:0000313" key="10">
    <source>
        <dbReference type="EMBL" id="KAK7495012.1"/>
    </source>
</evidence>
<feature type="transmembrane region" description="Helical" evidence="8">
    <location>
        <begin position="353"/>
        <end position="375"/>
    </location>
</feature>
<comment type="subcellular location">
    <subcellularLocation>
        <location evidence="1">Membrane</location>
        <topology evidence="1">Multi-pass membrane protein</topology>
    </subcellularLocation>
</comment>
<evidence type="ECO:0000313" key="11">
    <source>
        <dbReference type="Proteomes" id="UP001519460"/>
    </source>
</evidence>
<feature type="region of interest" description="Disordered" evidence="7">
    <location>
        <begin position="576"/>
        <end position="618"/>
    </location>
</feature>
<proteinExistence type="inferred from homology"/>
<evidence type="ECO:0000256" key="8">
    <source>
        <dbReference type="SAM" id="Phobius"/>
    </source>
</evidence>
<dbReference type="AlphaFoldDB" id="A0ABD0L764"/>
<protein>
    <recommendedName>
        <fullName evidence="3">Chloride channel CLIC-like protein 1</fullName>
    </recommendedName>
</protein>
<feature type="compositionally biased region" description="Basic and acidic residues" evidence="7">
    <location>
        <begin position="96"/>
        <end position="106"/>
    </location>
</feature>
<dbReference type="PANTHER" id="PTHR34093:SF1">
    <property type="entry name" value="CHLORIDE CHANNEL CLIC-LIKE PROTEIN 1"/>
    <property type="match status" value="1"/>
</dbReference>
<dbReference type="GO" id="GO:0016020">
    <property type="term" value="C:membrane"/>
    <property type="evidence" value="ECO:0007669"/>
    <property type="project" value="UniProtKB-SubCell"/>
</dbReference>
<evidence type="ECO:0000256" key="3">
    <source>
        <dbReference type="ARBA" id="ARBA00015571"/>
    </source>
</evidence>
<name>A0ABD0L764_9CAEN</name>
<keyword evidence="11" id="KW-1185">Reference proteome</keyword>
<feature type="chain" id="PRO_5044887533" description="Chloride channel CLIC-like protein 1" evidence="9">
    <location>
        <begin position="26"/>
        <end position="618"/>
    </location>
</feature>
<dbReference type="Pfam" id="PF05934">
    <property type="entry name" value="MCLC"/>
    <property type="match status" value="1"/>
</dbReference>
<keyword evidence="6 8" id="KW-0472">Membrane</keyword>
<feature type="signal peptide" evidence="9">
    <location>
        <begin position="1"/>
        <end position="25"/>
    </location>
</feature>
<dbReference type="InterPro" id="IPR009231">
    <property type="entry name" value="Chloride_chnl_CLIC-like"/>
</dbReference>
<organism evidence="10 11">
    <name type="scientific">Batillaria attramentaria</name>
    <dbReference type="NCBI Taxonomy" id="370345"/>
    <lineage>
        <taxon>Eukaryota</taxon>
        <taxon>Metazoa</taxon>
        <taxon>Spiralia</taxon>
        <taxon>Lophotrochozoa</taxon>
        <taxon>Mollusca</taxon>
        <taxon>Gastropoda</taxon>
        <taxon>Caenogastropoda</taxon>
        <taxon>Sorbeoconcha</taxon>
        <taxon>Cerithioidea</taxon>
        <taxon>Batillariidae</taxon>
        <taxon>Batillaria</taxon>
    </lineage>
</organism>
<evidence type="ECO:0000256" key="7">
    <source>
        <dbReference type="SAM" id="MobiDB-lite"/>
    </source>
</evidence>
<evidence type="ECO:0000256" key="5">
    <source>
        <dbReference type="ARBA" id="ARBA00022989"/>
    </source>
</evidence>